<sequence>MAEQYPDSYYKTPFKFSGKEMDEETGLHYFGARYYDSRSSIWLSVDPLAENFPNFNPYAYCYQNPINIIDPTGTEGESVDNEYLVFTKNGQIQDVKYVSNKGGDKTDYVTVVNLDAPSVYKDYEGIDLKYEFDVEIEYTAGPPNNSETSQRAEPSPGSRLLHGKCTECAAYEFLIDRFTMGGSKASRTLYNQAKKEASKRVKSAGLRTEWENATGQSWPKEPKVLPDGRVNPYAGRNQTVSHKKALTDGGTNDLNNIEPMPWLLHHEMHKLKGDFKRWASRKKN</sequence>
<dbReference type="InterPro" id="IPR050708">
    <property type="entry name" value="T6SS_VgrG/RHS"/>
</dbReference>
<accession>A0ABU1TTR3</accession>
<evidence type="ECO:0000313" key="2">
    <source>
        <dbReference type="EMBL" id="MDR6969260.1"/>
    </source>
</evidence>
<dbReference type="EMBL" id="JAVDVI010000017">
    <property type="protein sequence ID" value="MDR6969260.1"/>
    <property type="molecule type" value="Genomic_DNA"/>
</dbReference>
<dbReference type="NCBIfam" id="TIGR03696">
    <property type="entry name" value="Rhs_assc_core"/>
    <property type="match status" value="1"/>
</dbReference>
<dbReference type="Proteomes" id="UP001255185">
    <property type="component" value="Unassembled WGS sequence"/>
</dbReference>
<comment type="caution">
    <text evidence="2">The sequence shown here is derived from an EMBL/GenBank/DDBJ whole genome shotgun (WGS) entry which is preliminary data.</text>
</comment>
<feature type="compositionally biased region" description="Polar residues" evidence="1">
    <location>
        <begin position="142"/>
        <end position="152"/>
    </location>
</feature>
<dbReference type="InterPro" id="IPR022385">
    <property type="entry name" value="Rhs_assc_core"/>
</dbReference>
<feature type="region of interest" description="Disordered" evidence="1">
    <location>
        <begin position="140"/>
        <end position="159"/>
    </location>
</feature>
<name>A0ABU1TTR3_9FLAO</name>
<evidence type="ECO:0000256" key="1">
    <source>
        <dbReference type="SAM" id="MobiDB-lite"/>
    </source>
</evidence>
<dbReference type="Gene3D" id="2.180.10.10">
    <property type="entry name" value="RHS repeat-associated core"/>
    <property type="match status" value="1"/>
</dbReference>
<evidence type="ECO:0000313" key="3">
    <source>
        <dbReference type="Proteomes" id="UP001255185"/>
    </source>
</evidence>
<keyword evidence="3" id="KW-1185">Reference proteome</keyword>
<proteinExistence type="predicted"/>
<protein>
    <submittedName>
        <fullName evidence="2">RHS repeat-associated protein</fullName>
    </submittedName>
</protein>
<organism evidence="2 3">
    <name type="scientific">Flavobacterium arsenatis</name>
    <dbReference type="NCBI Taxonomy" id="1484332"/>
    <lineage>
        <taxon>Bacteria</taxon>
        <taxon>Pseudomonadati</taxon>
        <taxon>Bacteroidota</taxon>
        <taxon>Flavobacteriia</taxon>
        <taxon>Flavobacteriales</taxon>
        <taxon>Flavobacteriaceae</taxon>
        <taxon>Flavobacterium</taxon>
    </lineage>
</organism>
<dbReference type="PANTHER" id="PTHR32305">
    <property type="match status" value="1"/>
</dbReference>
<dbReference type="PANTHER" id="PTHR32305:SF15">
    <property type="entry name" value="PROTEIN RHSA-RELATED"/>
    <property type="match status" value="1"/>
</dbReference>
<gene>
    <name evidence="2" type="ORF">J2X31_003287</name>
</gene>
<reference evidence="2 3" key="1">
    <citation type="submission" date="2023-07" db="EMBL/GenBank/DDBJ databases">
        <title>Sorghum-associated microbial communities from plants grown in Nebraska, USA.</title>
        <authorList>
            <person name="Schachtman D."/>
        </authorList>
    </citation>
    <scope>NUCLEOTIDE SEQUENCE [LARGE SCALE GENOMIC DNA]</scope>
    <source>
        <strain evidence="2 3">3773</strain>
    </source>
</reference>